<evidence type="ECO:0000313" key="5">
    <source>
        <dbReference type="EMBL" id="MEK0085883.1"/>
    </source>
</evidence>
<dbReference type="EMBL" id="JBBLZC010000037">
    <property type="protein sequence ID" value="MEK0085883.1"/>
    <property type="molecule type" value="Genomic_DNA"/>
</dbReference>
<dbReference type="Pfam" id="PF00512">
    <property type="entry name" value="HisKA"/>
    <property type="match status" value="1"/>
</dbReference>
<dbReference type="InterPro" id="IPR036097">
    <property type="entry name" value="HisK_dim/P_sf"/>
</dbReference>
<evidence type="ECO:0000256" key="3">
    <source>
        <dbReference type="SAM" id="MobiDB-lite"/>
    </source>
</evidence>
<dbReference type="InterPro" id="IPR003661">
    <property type="entry name" value="HisK_dim/P_dom"/>
</dbReference>
<feature type="region of interest" description="Disordered" evidence="3">
    <location>
        <begin position="84"/>
        <end position="106"/>
    </location>
</feature>
<evidence type="ECO:0000256" key="2">
    <source>
        <dbReference type="ARBA" id="ARBA00012438"/>
    </source>
</evidence>
<proteinExistence type="predicted"/>
<sequence>MIGLGRTAAGGLHYEQIEHELRTPLASIRSAAEILRDYPDLDEAERRCFVQLLVVESERLGNAVELLLGHSGLQRALQHRELRSDGTVSSGRGRLPASGKAAACSA</sequence>
<dbReference type="EC" id="2.7.13.3" evidence="2"/>
<organism evidence="5 6">
    <name type="scientific">Benzoatithermus flavus</name>
    <dbReference type="NCBI Taxonomy" id="3108223"/>
    <lineage>
        <taxon>Bacteria</taxon>
        <taxon>Pseudomonadati</taxon>
        <taxon>Pseudomonadota</taxon>
        <taxon>Alphaproteobacteria</taxon>
        <taxon>Geminicoccales</taxon>
        <taxon>Geminicoccaceae</taxon>
        <taxon>Benzoatithermus</taxon>
    </lineage>
</organism>
<name>A0ABU8XXE7_9PROT</name>
<protein>
    <recommendedName>
        <fullName evidence="2">histidine kinase</fullName>
        <ecNumber evidence="2">2.7.13.3</ecNumber>
    </recommendedName>
</protein>
<keyword evidence="5" id="KW-0808">Transferase</keyword>
<accession>A0ABU8XXE7</accession>
<dbReference type="GO" id="GO:0016301">
    <property type="term" value="F:kinase activity"/>
    <property type="evidence" value="ECO:0007669"/>
    <property type="project" value="UniProtKB-KW"/>
</dbReference>
<gene>
    <name evidence="5" type="ORF">U1T56_22235</name>
</gene>
<keyword evidence="6" id="KW-1185">Reference proteome</keyword>
<dbReference type="SUPFAM" id="SSF47384">
    <property type="entry name" value="Homodimeric domain of signal transducing histidine kinase"/>
    <property type="match status" value="1"/>
</dbReference>
<comment type="catalytic activity">
    <reaction evidence="1">
        <text>ATP + protein L-histidine = ADP + protein N-phospho-L-histidine.</text>
        <dbReference type="EC" id="2.7.13.3"/>
    </reaction>
</comment>
<evidence type="ECO:0000256" key="1">
    <source>
        <dbReference type="ARBA" id="ARBA00000085"/>
    </source>
</evidence>
<evidence type="ECO:0000313" key="6">
    <source>
        <dbReference type="Proteomes" id="UP001375743"/>
    </source>
</evidence>
<dbReference type="Gene3D" id="1.10.287.130">
    <property type="match status" value="1"/>
</dbReference>
<evidence type="ECO:0000259" key="4">
    <source>
        <dbReference type="Pfam" id="PF00512"/>
    </source>
</evidence>
<dbReference type="RefSeq" id="WP_418161730.1">
    <property type="nucleotide sequence ID" value="NZ_JBBLZC010000037.1"/>
</dbReference>
<keyword evidence="5" id="KW-0418">Kinase</keyword>
<dbReference type="CDD" id="cd00082">
    <property type="entry name" value="HisKA"/>
    <property type="match status" value="1"/>
</dbReference>
<comment type="caution">
    <text evidence="5">The sequence shown here is derived from an EMBL/GenBank/DDBJ whole genome shotgun (WGS) entry which is preliminary data.</text>
</comment>
<feature type="domain" description="Signal transduction histidine kinase dimerisation/phosphoacceptor" evidence="4">
    <location>
        <begin position="17"/>
        <end position="68"/>
    </location>
</feature>
<reference evidence="5 6" key="1">
    <citation type="submission" date="2024-01" db="EMBL/GenBank/DDBJ databases">
        <title>Multi-omics insights into the function and evolution of sodium benzoate biodegradation pathways in Benzoatithermus flavus gen. nov., sp. nov. from hot spring.</title>
        <authorList>
            <person name="Hu C.-J."/>
            <person name="Li W.-J."/>
        </authorList>
    </citation>
    <scope>NUCLEOTIDE SEQUENCE [LARGE SCALE GENOMIC DNA]</scope>
    <source>
        <strain evidence="5 6">SYSU G07066</strain>
    </source>
</reference>
<dbReference type="Proteomes" id="UP001375743">
    <property type="component" value="Unassembled WGS sequence"/>
</dbReference>